<evidence type="ECO:0000256" key="8">
    <source>
        <dbReference type="RuleBase" id="RU361137"/>
    </source>
</evidence>
<dbReference type="EMBL" id="CP017315">
    <property type="protein sequence ID" value="AQS41527.1"/>
    <property type="molecule type" value="Genomic_DNA"/>
</dbReference>
<dbReference type="STRING" id="1902579.BHV28_08280"/>
<dbReference type="InterPro" id="IPR004167">
    <property type="entry name" value="PSBD"/>
</dbReference>
<dbReference type="FunFam" id="3.30.559.10:FF:000003">
    <property type="entry name" value="Acetyltransferase component of pyruvate dehydrogenase complex"/>
    <property type="match status" value="1"/>
</dbReference>
<comment type="similarity">
    <text evidence="1 8">Belongs to the 2-oxoacid dehydrogenase family.</text>
</comment>
<feature type="domain" description="Peripheral subunit-binding (PSBD)" evidence="10">
    <location>
        <begin position="135"/>
        <end position="172"/>
    </location>
</feature>
<protein>
    <recommendedName>
        <fullName evidence="8">Acetyltransferase component of pyruvate dehydrogenase complex</fullName>
        <ecNumber evidence="8">2.3.1.12</ecNumber>
    </recommendedName>
</protein>
<dbReference type="Gene3D" id="2.40.50.100">
    <property type="match status" value="1"/>
</dbReference>
<gene>
    <name evidence="11" type="ORF">BHV28_08280</name>
</gene>
<evidence type="ECO:0000256" key="4">
    <source>
        <dbReference type="ARBA" id="ARBA00022823"/>
    </source>
</evidence>
<dbReference type="NCBIfam" id="TIGR01349">
    <property type="entry name" value="PDHac_trf_mito"/>
    <property type="match status" value="1"/>
</dbReference>
<evidence type="ECO:0000259" key="10">
    <source>
        <dbReference type="PROSITE" id="PS51826"/>
    </source>
</evidence>
<comment type="subunit">
    <text evidence="2">Forms a 24-polypeptide structural core with octahedral symmetry.</text>
</comment>
<evidence type="ECO:0000256" key="5">
    <source>
        <dbReference type="ARBA" id="ARBA00023315"/>
    </source>
</evidence>
<dbReference type="Proteomes" id="UP000188912">
    <property type="component" value="Chromosome"/>
</dbReference>
<keyword evidence="5 8" id="KW-0012">Acyltransferase</keyword>
<dbReference type="KEGG" id="thd:BHV28_08280"/>
<comment type="catalytic activity">
    <reaction evidence="7 8">
        <text>N(6)-[(R)-dihydrolipoyl]-L-lysyl-[protein] + acetyl-CoA = N(6)-[(R)-S(8)-acetyldihydrolipoyl]-L-lysyl-[protein] + CoA</text>
        <dbReference type="Rhea" id="RHEA:17017"/>
        <dbReference type="Rhea" id="RHEA-COMP:10475"/>
        <dbReference type="Rhea" id="RHEA-COMP:10478"/>
        <dbReference type="ChEBI" id="CHEBI:57287"/>
        <dbReference type="ChEBI" id="CHEBI:57288"/>
        <dbReference type="ChEBI" id="CHEBI:83100"/>
        <dbReference type="ChEBI" id="CHEBI:83111"/>
        <dbReference type="EC" id="2.3.1.12"/>
    </reaction>
</comment>
<evidence type="ECO:0000259" key="9">
    <source>
        <dbReference type="PROSITE" id="PS50968"/>
    </source>
</evidence>
<feature type="domain" description="Lipoyl-binding" evidence="9">
    <location>
        <begin position="2"/>
        <end position="78"/>
    </location>
</feature>
<evidence type="ECO:0000256" key="7">
    <source>
        <dbReference type="ARBA" id="ARBA00048370"/>
    </source>
</evidence>
<dbReference type="InterPro" id="IPR001078">
    <property type="entry name" value="2-oxoacid_DH_actylTfrase"/>
</dbReference>
<dbReference type="PROSITE" id="PS50968">
    <property type="entry name" value="BIOTINYL_LIPOYL"/>
    <property type="match status" value="1"/>
</dbReference>
<dbReference type="EC" id="2.3.1.12" evidence="8"/>
<accession>A0A1U9JUH1</accession>
<organism evidence="11 12">
    <name type="scientific">Candidatus Tokpelaia hoelldobleri</name>
    <dbReference type="NCBI Taxonomy" id="1902579"/>
    <lineage>
        <taxon>Bacteria</taxon>
        <taxon>Pseudomonadati</taxon>
        <taxon>Pseudomonadota</taxon>
        <taxon>Alphaproteobacteria</taxon>
        <taxon>Hyphomicrobiales</taxon>
        <taxon>Candidatus Tokpelaia</taxon>
    </lineage>
</organism>
<dbReference type="InterPro" id="IPR006257">
    <property type="entry name" value="LAT1"/>
</dbReference>
<evidence type="ECO:0000256" key="2">
    <source>
        <dbReference type="ARBA" id="ARBA00011484"/>
    </source>
</evidence>
<dbReference type="PANTHER" id="PTHR23151:SF90">
    <property type="entry name" value="DIHYDROLIPOYLLYSINE-RESIDUE ACETYLTRANSFERASE COMPONENT OF PYRUVATE DEHYDROGENASE COMPLEX, MITOCHONDRIAL-RELATED"/>
    <property type="match status" value="1"/>
</dbReference>
<proteinExistence type="inferred from homology"/>
<dbReference type="AlphaFoldDB" id="A0A1U9JUH1"/>
<dbReference type="Pfam" id="PF00364">
    <property type="entry name" value="Biotin_lipoyl"/>
    <property type="match status" value="1"/>
</dbReference>
<dbReference type="SUPFAM" id="SSF47005">
    <property type="entry name" value="Peripheral subunit-binding domain of 2-oxo acid dehydrogenase complex"/>
    <property type="match status" value="1"/>
</dbReference>
<dbReference type="PROSITE" id="PS00189">
    <property type="entry name" value="LIPOYL"/>
    <property type="match status" value="1"/>
</dbReference>
<evidence type="ECO:0000313" key="12">
    <source>
        <dbReference type="Proteomes" id="UP000188912"/>
    </source>
</evidence>
<name>A0A1U9JUH1_9HYPH</name>
<dbReference type="FunFam" id="2.40.50.100:FF:000010">
    <property type="entry name" value="Acetyltransferase component of pyruvate dehydrogenase complex"/>
    <property type="match status" value="1"/>
</dbReference>
<keyword evidence="4 8" id="KW-0450">Lipoyl</keyword>
<dbReference type="PROSITE" id="PS51826">
    <property type="entry name" value="PSBD"/>
    <property type="match status" value="1"/>
</dbReference>
<dbReference type="GO" id="GO:0006086">
    <property type="term" value="P:pyruvate decarboxylation to acetyl-CoA"/>
    <property type="evidence" value="ECO:0007669"/>
    <property type="project" value="InterPro"/>
</dbReference>
<dbReference type="SUPFAM" id="SSF52777">
    <property type="entry name" value="CoA-dependent acyltransferases"/>
    <property type="match status" value="1"/>
</dbReference>
<comment type="cofactor">
    <cofactor evidence="8">
        <name>(R)-lipoate</name>
        <dbReference type="ChEBI" id="CHEBI:83088"/>
    </cofactor>
    <text evidence="8">Binds 1 lipoyl cofactor covalently.</text>
</comment>
<dbReference type="Pfam" id="PF02817">
    <property type="entry name" value="E3_binding"/>
    <property type="match status" value="1"/>
</dbReference>
<evidence type="ECO:0000313" key="11">
    <source>
        <dbReference type="EMBL" id="AQS41527.1"/>
    </source>
</evidence>
<dbReference type="Pfam" id="PF00198">
    <property type="entry name" value="2-oxoacid_dh"/>
    <property type="match status" value="1"/>
</dbReference>
<dbReference type="InterPro" id="IPR036625">
    <property type="entry name" value="E3-bd_dom_sf"/>
</dbReference>
<comment type="function">
    <text evidence="6">The pyruvate dehydrogenase complex catalyzes the overall conversion of pyruvate to acetyl-CoA and CO(2). It contains multiple copies of three enzymatic components: pyruvate dehydrogenase (E1), dihydrolipoamide acetyltransferase (E2) and lipoamide dehydrogenase (E3).</text>
</comment>
<sequence length="442" mass="45994">MPVKITMPALSPTMEEGNLAKWLVKEGDKVSSGDVIAEIETDKATMEVEAVDEGTVAKIVVPAGTQGVKVNALIAVLAEDGEDLAEAARAADGSAPAAAPGAATPAPVPVAEQAAPATPGAVPAPLLAARGERTFSSPLARRLAVQAGVDIASITGTGPHGRVIRRDVDAAVQGGSGAARTTQQPAPASVAPVPADEAVLKLFTEGEYEIVPHDGMRKTIARRLVESKQTVPHFYVTIDCELDALLKLRSIINTSAPMRETEKGLAPAYKLSVNDIIIKAVAMALKTVPDANVSWLDSGMVRHAHADVGVAVAIPGGLITPIVRHADEKSLSAISNEMKDLAKRARARKLKPEEYQGGSTAVSNMGMFGVKQFSAIINPPQASIFAIGSGEQRAVIKDGAVAIATMMSVTISADHRAVDGALAAELAQKFRQFVENPMSMLV</sequence>
<keyword evidence="3 8" id="KW-0808">Transferase</keyword>
<dbReference type="InterPro" id="IPR000089">
    <property type="entry name" value="Biotin_lipoyl"/>
</dbReference>
<evidence type="ECO:0000256" key="6">
    <source>
        <dbReference type="ARBA" id="ARBA00025211"/>
    </source>
</evidence>
<evidence type="ECO:0000256" key="1">
    <source>
        <dbReference type="ARBA" id="ARBA00007317"/>
    </source>
</evidence>
<reference evidence="11 12" key="1">
    <citation type="journal article" date="2010" name="Science">
        <title>Genomic comparison of the ants Camponotus floridanus and Harpegnathos saltator.</title>
        <authorList>
            <person name="Bonasio R."/>
            <person name="Zhang G."/>
            <person name="Ye C."/>
            <person name="Mutti N.S."/>
            <person name="Fang X."/>
            <person name="Qin N."/>
            <person name="Donahue G."/>
            <person name="Yang P."/>
            <person name="Li Q."/>
            <person name="Li C."/>
            <person name="Zhang P."/>
            <person name="Huang Z."/>
            <person name="Berger S.L."/>
            <person name="Reinberg D."/>
            <person name="Wang J."/>
            <person name="Liebig J."/>
        </authorList>
    </citation>
    <scope>NUCLEOTIDE SEQUENCE [LARGE SCALE GENOMIC DNA]</scope>
    <source>
        <strain evidence="11 12">Hsal</strain>
    </source>
</reference>
<dbReference type="Gene3D" id="3.30.559.10">
    <property type="entry name" value="Chloramphenicol acetyltransferase-like domain"/>
    <property type="match status" value="1"/>
</dbReference>
<dbReference type="GO" id="GO:0045254">
    <property type="term" value="C:pyruvate dehydrogenase complex"/>
    <property type="evidence" value="ECO:0007669"/>
    <property type="project" value="UniProtKB-UniRule"/>
</dbReference>
<dbReference type="InterPro" id="IPR045257">
    <property type="entry name" value="E2/Pdx1"/>
</dbReference>
<dbReference type="PANTHER" id="PTHR23151">
    <property type="entry name" value="DIHYDROLIPOAMIDE ACETYL/SUCCINYL-TRANSFERASE-RELATED"/>
    <property type="match status" value="1"/>
</dbReference>
<dbReference type="SUPFAM" id="SSF51230">
    <property type="entry name" value="Single hybrid motif"/>
    <property type="match status" value="1"/>
</dbReference>
<dbReference type="GO" id="GO:0004742">
    <property type="term" value="F:dihydrolipoyllysine-residue acetyltransferase activity"/>
    <property type="evidence" value="ECO:0007669"/>
    <property type="project" value="UniProtKB-UniRule"/>
</dbReference>
<evidence type="ECO:0000256" key="3">
    <source>
        <dbReference type="ARBA" id="ARBA00022679"/>
    </source>
</evidence>
<keyword evidence="12" id="KW-1185">Reference proteome</keyword>
<dbReference type="InterPro" id="IPR023213">
    <property type="entry name" value="CAT-like_dom_sf"/>
</dbReference>
<reference evidence="11 12" key="2">
    <citation type="journal article" date="2016" name="Sci. Rep.">
        <title>The genome of Rhizobiales bacteria in predatory ants reveals urease gene functions but no genes for nitrogen fixation.</title>
        <authorList>
            <person name="Neuvonen M.M."/>
            <person name="Tamarit D."/>
            <person name="Naslund K."/>
            <person name="Liebig J."/>
            <person name="Feldhaar H."/>
            <person name="Moran N.A."/>
            <person name="Guy L."/>
            <person name="Andersson S.G."/>
        </authorList>
    </citation>
    <scope>NUCLEOTIDE SEQUENCE [LARGE SCALE GENOMIC DNA]</scope>
    <source>
        <strain evidence="11 12">Hsal</strain>
    </source>
</reference>
<dbReference type="Gene3D" id="4.10.320.10">
    <property type="entry name" value="E3-binding domain"/>
    <property type="match status" value="1"/>
</dbReference>
<dbReference type="CDD" id="cd06849">
    <property type="entry name" value="lipoyl_domain"/>
    <property type="match status" value="1"/>
</dbReference>
<dbReference type="InterPro" id="IPR003016">
    <property type="entry name" value="2-oxoA_DH_lipoyl-BS"/>
</dbReference>
<dbReference type="InterPro" id="IPR011053">
    <property type="entry name" value="Single_hybrid_motif"/>
</dbReference>